<evidence type="ECO:0000256" key="1">
    <source>
        <dbReference type="SAM" id="MobiDB-lite"/>
    </source>
</evidence>
<evidence type="ECO:0008006" key="3">
    <source>
        <dbReference type="Google" id="ProtNLM"/>
    </source>
</evidence>
<sequence length="389" mass="43707">MQEKKAEIEGLTQDDSEEEKDNEQSLDEILEKTKQTMIVEATINDEATKMAVGAYSEDVVYNIPRLTGTGQVDWGVVCDKMPGGCPYKAKKQNHVHTLGIGINGAIKIANAYGGIKITAQNPEIKEIKFLDKGKIVSMAFWTSSVTGVNTKTENELTLPYQHPAMKKTKTGWDDKAKKTLYGYEFDEYGAQVCTSKNIRNTILKLIPDNVQAKWIREYSEDKPASEPEKPKEKKQDTKKQEPKDEPKNKPKEDNVIELQEETLEWALDYLENKIKALRHMENWYAKHSAWISSLPAEEKAQIIDVYNTKQAEFAAQQEDDGEDESETDQGDDTPKPATVAQDATIKKLAKNKGMAVADLGKFCLETTGIEETADMTYEQAAMVIEAIQK</sequence>
<feature type="compositionally biased region" description="Acidic residues" evidence="1">
    <location>
        <begin position="317"/>
        <end position="331"/>
    </location>
</feature>
<reference evidence="2" key="1">
    <citation type="submission" date="2020-03" db="EMBL/GenBank/DDBJ databases">
        <title>The deep terrestrial virosphere.</title>
        <authorList>
            <person name="Holmfeldt K."/>
            <person name="Nilsson E."/>
            <person name="Simone D."/>
            <person name="Lopez-Fernandez M."/>
            <person name="Wu X."/>
            <person name="de Brujin I."/>
            <person name="Lundin D."/>
            <person name="Andersson A."/>
            <person name="Bertilsson S."/>
            <person name="Dopson M."/>
        </authorList>
    </citation>
    <scope>NUCLEOTIDE SEQUENCE</scope>
    <source>
        <strain evidence="2">MM415B01439</strain>
    </source>
</reference>
<proteinExistence type="predicted"/>
<accession>A0A6M3ILP0</accession>
<organism evidence="2">
    <name type="scientific">viral metagenome</name>
    <dbReference type="NCBI Taxonomy" id="1070528"/>
    <lineage>
        <taxon>unclassified sequences</taxon>
        <taxon>metagenomes</taxon>
        <taxon>organismal metagenomes</taxon>
    </lineage>
</organism>
<feature type="compositionally biased region" description="Acidic residues" evidence="1">
    <location>
        <begin position="12"/>
        <end position="25"/>
    </location>
</feature>
<evidence type="ECO:0000313" key="2">
    <source>
        <dbReference type="EMBL" id="QJA58540.1"/>
    </source>
</evidence>
<feature type="compositionally biased region" description="Basic and acidic residues" evidence="1">
    <location>
        <begin position="219"/>
        <end position="254"/>
    </location>
</feature>
<dbReference type="EMBL" id="MT141328">
    <property type="protein sequence ID" value="QJA58540.1"/>
    <property type="molecule type" value="Genomic_DNA"/>
</dbReference>
<feature type="region of interest" description="Disordered" evidence="1">
    <location>
        <begin position="313"/>
        <end position="338"/>
    </location>
</feature>
<name>A0A6M3ILP0_9ZZZZ</name>
<feature type="region of interest" description="Disordered" evidence="1">
    <location>
        <begin position="219"/>
        <end position="255"/>
    </location>
</feature>
<feature type="region of interest" description="Disordered" evidence="1">
    <location>
        <begin position="1"/>
        <end position="25"/>
    </location>
</feature>
<gene>
    <name evidence="2" type="ORF">MM415B01439_0017</name>
</gene>
<protein>
    <recommendedName>
        <fullName evidence="3">RecT family protein</fullName>
    </recommendedName>
</protein>
<dbReference type="AlphaFoldDB" id="A0A6M3ILP0"/>